<evidence type="ECO:0000313" key="2">
    <source>
        <dbReference type="Proteomes" id="UP000664859"/>
    </source>
</evidence>
<dbReference type="AlphaFoldDB" id="A0A835ZC59"/>
<reference evidence="1" key="1">
    <citation type="submission" date="2021-02" db="EMBL/GenBank/DDBJ databases">
        <title>First Annotated Genome of the Yellow-green Alga Tribonema minus.</title>
        <authorList>
            <person name="Mahan K.M."/>
        </authorList>
    </citation>
    <scope>NUCLEOTIDE SEQUENCE</scope>
    <source>
        <strain evidence="1">UTEX B ZZ1240</strain>
    </source>
</reference>
<evidence type="ECO:0000313" key="1">
    <source>
        <dbReference type="EMBL" id="KAG5191672.1"/>
    </source>
</evidence>
<keyword evidence="2" id="KW-1185">Reference proteome</keyword>
<proteinExistence type="predicted"/>
<comment type="caution">
    <text evidence="1">The sequence shown here is derived from an EMBL/GenBank/DDBJ whole genome shotgun (WGS) entry which is preliminary data.</text>
</comment>
<organism evidence="1 2">
    <name type="scientific">Tribonema minus</name>
    <dbReference type="NCBI Taxonomy" id="303371"/>
    <lineage>
        <taxon>Eukaryota</taxon>
        <taxon>Sar</taxon>
        <taxon>Stramenopiles</taxon>
        <taxon>Ochrophyta</taxon>
        <taxon>PX clade</taxon>
        <taxon>Xanthophyceae</taxon>
        <taxon>Tribonematales</taxon>
        <taxon>Tribonemataceae</taxon>
        <taxon>Tribonema</taxon>
    </lineage>
</organism>
<sequence>MVCTRSFALIIAALAVGSSSSFVIVGNRGALANRQQQYMSSGVERDVKKAGEQAKDAVGSARNSASKGYGKAGNYLDNLASDATHKAEDATHKVEGAAMNTQTKAKGVVGKASGYLGGLKSDVAETAEEATHKAEGAALDTQSKAKGVIGKAASYLDDLKQ</sequence>
<gene>
    <name evidence="1" type="ORF">JKP88DRAFT_251350</name>
</gene>
<protein>
    <submittedName>
        <fullName evidence="1">Uncharacterized protein</fullName>
    </submittedName>
</protein>
<accession>A0A835ZC59</accession>
<name>A0A835ZC59_9STRA</name>
<dbReference type="EMBL" id="JAFCMP010000016">
    <property type="protein sequence ID" value="KAG5191672.1"/>
    <property type="molecule type" value="Genomic_DNA"/>
</dbReference>
<dbReference type="Proteomes" id="UP000664859">
    <property type="component" value="Unassembled WGS sequence"/>
</dbReference>